<evidence type="ECO:0000256" key="3">
    <source>
        <dbReference type="ARBA" id="ARBA00022729"/>
    </source>
</evidence>
<dbReference type="Proteomes" id="UP000326757">
    <property type="component" value="Unassembled WGS sequence"/>
</dbReference>
<dbReference type="OrthoDB" id="3472756at2759"/>
<dbReference type="GO" id="GO:1904680">
    <property type="term" value="F:peptide transmembrane transporter activity"/>
    <property type="evidence" value="ECO:0007669"/>
    <property type="project" value="TreeGrafter"/>
</dbReference>
<dbReference type="PIRSF" id="PIRSF002741">
    <property type="entry name" value="MppA"/>
    <property type="match status" value="1"/>
</dbReference>
<accession>A0A5N6JU47</accession>
<dbReference type="AlphaFoldDB" id="A0A5N6JU47"/>
<evidence type="ECO:0000256" key="2">
    <source>
        <dbReference type="ARBA" id="ARBA00022448"/>
    </source>
</evidence>
<evidence type="ECO:0000313" key="6">
    <source>
        <dbReference type="Proteomes" id="UP000326757"/>
    </source>
</evidence>
<keyword evidence="3" id="KW-0732">Signal</keyword>
<dbReference type="PANTHER" id="PTHR30290:SF9">
    <property type="entry name" value="OLIGOPEPTIDE-BINDING PROTEIN APPA"/>
    <property type="match status" value="1"/>
</dbReference>
<evidence type="ECO:0000259" key="4">
    <source>
        <dbReference type="Pfam" id="PF00496"/>
    </source>
</evidence>
<dbReference type="Gene3D" id="3.90.76.10">
    <property type="entry name" value="Dipeptide-binding Protein, Domain 1"/>
    <property type="match status" value="1"/>
</dbReference>
<dbReference type="InterPro" id="IPR039424">
    <property type="entry name" value="SBP_5"/>
</dbReference>
<sequence>MTETLRVSLEKVDFRLPTQVTDDNSILTLKNWVFEPLLRWESGGLVNPALFSHWAHSKDGREWNFRIRDGAVFHDGVPCVARHIIDFIEGILDSRDTFGMRWSYYRYFQHTKFTAEGDGIVKVENPKPIADVLDIFTEFYICRITNNGKPILGTGRYRVEEFDGKEGSAVLELVNLGDGRSQIPQRIIATAEPSAEKRLLQLREGIIDVALNLERLEEKLEFSPALQWGRTANTLSIIYYLNCNKDIFSNHKIRLAVNHAIDRETLIKDVFHNLAIPATTVVSPFHLGMRGANLKPIDCDIEKAKRLLHESGEDLNKPILLRTPTYMPERAEAITDFVVKALQHIGLKIQVDTEPNRPEYARQVGLQKNIGDLALFDSSPHSTFRVLDDKVSRNSKGVWWQGYQDDAVQHFVTLANGAVGDNEREYGYGKVLRRLRENPPWLFLVHPVLVFGARLDVLGLSLSEKGILEIGVIDEEERGS</sequence>
<dbReference type="Gene3D" id="3.40.190.10">
    <property type="entry name" value="Periplasmic binding protein-like II"/>
    <property type="match status" value="1"/>
</dbReference>
<dbReference type="InterPro" id="IPR030678">
    <property type="entry name" value="Peptide/Ni-bd"/>
</dbReference>
<evidence type="ECO:0000313" key="5">
    <source>
        <dbReference type="EMBL" id="KAB8292888.1"/>
    </source>
</evidence>
<reference evidence="5 6" key="1">
    <citation type="submission" date="2019-06" db="EMBL/GenBank/DDBJ databases">
        <title>Genome Sequence of the Brown Rot Fungal Pathogen Monilinia laxa.</title>
        <authorList>
            <person name="De Miccolis Angelini R.M."/>
            <person name="Landi L."/>
            <person name="Abate D."/>
            <person name="Pollastro S."/>
            <person name="Romanazzi G."/>
            <person name="Faretra F."/>
        </authorList>
    </citation>
    <scope>NUCLEOTIDE SEQUENCE [LARGE SCALE GENOMIC DNA]</scope>
    <source>
        <strain evidence="5 6">Mlax316</strain>
    </source>
</reference>
<dbReference type="SUPFAM" id="SSF53850">
    <property type="entry name" value="Periplasmic binding protein-like II"/>
    <property type="match status" value="1"/>
</dbReference>
<comment type="caution">
    <text evidence="5">The sequence shown here is derived from an EMBL/GenBank/DDBJ whole genome shotgun (WGS) entry which is preliminary data.</text>
</comment>
<dbReference type="GO" id="GO:0043190">
    <property type="term" value="C:ATP-binding cassette (ABC) transporter complex"/>
    <property type="evidence" value="ECO:0007669"/>
    <property type="project" value="InterPro"/>
</dbReference>
<feature type="domain" description="Solute-binding protein family 5" evidence="4">
    <location>
        <begin position="46"/>
        <end position="362"/>
    </location>
</feature>
<evidence type="ECO:0000256" key="1">
    <source>
        <dbReference type="ARBA" id="ARBA00005695"/>
    </source>
</evidence>
<keyword evidence="6" id="KW-1185">Reference proteome</keyword>
<dbReference type="PANTHER" id="PTHR30290">
    <property type="entry name" value="PERIPLASMIC BINDING COMPONENT OF ABC TRANSPORTER"/>
    <property type="match status" value="1"/>
</dbReference>
<dbReference type="GO" id="GO:0015833">
    <property type="term" value="P:peptide transport"/>
    <property type="evidence" value="ECO:0007669"/>
    <property type="project" value="TreeGrafter"/>
</dbReference>
<dbReference type="GO" id="GO:0042597">
    <property type="term" value="C:periplasmic space"/>
    <property type="evidence" value="ECO:0007669"/>
    <property type="project" value="UniProtKB-ARBA"/>
</dbReference>
<organism evidence="5 6">
    <name type="scientific">Monilinia laxa</name>
    <name type="common">Brown rot fungus</name>
    <name type="synonym">Sclerotinia laxa</name>
    <dbReference type="NCBI Taxonomy" id="61186"/>
    <lineage>
        <taxon>Eukaryota</taxon>
        <taxon>Fungi</taxon>
        <taxon>Dikarya</taxon>
        <taxon>Ascomycota</taxon>
        <taxon>Pezizomycotina</taxon>
        <taxon>Leotiomycetes</taxon>
        <taxon>Helotiales</taxon>
        <taxon>Sclerotiniaceae</taxon>
        <taxon>Monilinia</taxon>
    </lineage>
</organism>
<dbReference type="Pfam" id="PF00496">
    <property type="entry name" value="SBP_bac_5"/>
    <property type="match status" value="1"/>
</dbReference>
<keyword evidence="2" id="KW-0813">Transport</keyword>
<protein>
    <recommendedName>
        <fullName evidence="4">Solute-binding protein family 5 domain-containing protein</fullName>
    </recommendedName>
</protein>
<comment type="similarity">
    <text evidence="1">Belongs to the bacterial solute-binding protein 5 family.</text>
</comment>
<dbReference type="Gene3D" id="3.10.105.10">
    <property type="entry name" value="Dipeptide-binding Protein, Domain 3"/>
    <property type="match status" value="1"/>
</dbReference>
<gene>
    <name evidence="5" type="ORF">EYC80_007254</name>
</gene>
<name>A0A5N6JU47_MONLA</name>
<dbReference type="InterPro" id="IPR000914">
    <property type="entry name" value="SBP_5_dom"/>
</dbReference>
<proteinExistence type="inferred from homology"/>
<dbReference type="EMBL" id="VIGI01000012">
    <property type="protein sequence ID" value="KAB8292888.1"/>
    <property type="molecule type" value="Genomic_DNA"/>
</dbReference>